<reference evidence="2 3" key="1">
    <citation type="journal article" date="2021" name="Sci. Rep.">
        <title>Genome sequencing of the multicellular alga Astrephomene provides insights into convergent evolution of germ-soma differentiation.</title>
        <authorList>
            <person name="Yamashita S."/>
            <person name="Yamamoto K."/>
            <person name="Matsuzaki R."/>
            <person name="Suzuki S."/>
            <person name="Yamaguchi H."/>
            <person name="Hirooka S."/>
            <person name="Minakuchi Y."/>
            <person name="Miyagishima S."/>
            <person name="Kawachi M."/>
            <person name="Toyoda A."/>
            <person name="Nozaki H."/>
        </authorList>
    </citation>
    <scope>NUCLEOTIDE SEQUENCE [LARGE SCALE GENOMIC DNA]</scope>
    <source>
        <strain evidence="2 3">NIES-4017</strain>
    </source>
</reference>
<feature type="non-terminal residue" evidence="2">
    <location>
        <position position="99"/>
    </location>
</feature>
<feature type="compositionally biased region" description="Low complexity" evidence="1">
    <location>
        <begin position="53"/>
        <end position="71"/>
    </location>
</feature>
<name>A0AAD3HQG7_9CHLO</name>
<keyword evidence="3" id="KW-1185">Reference proteome</keyword>
<feature type="compositionally biased region" description="Polar residues" evidence="1">
    <location>
        <begin position="26"/>
        <end position="40"/>
    </location>
</feature>
<feature type="non-terminal residue" evidence="2">
    <location>
        <position position="1"/>
    </location>
</feature>
<evidence type="ECO:0000313" key="2">
    <source>
        <dbReference type="EMBL" id="GFR50059.1"/>
    </source>
</evidence>
<evidence type="ECO:0000313" key="3">
    <source>
        <dbReference type="Proteomes" id="UP001054857"/>
    </source>
</evidence>
<comment type="caution">
    <text evidence="2">The sequence shown here is derived from an EMBL/GenBank/DDBJ whole genome shotgun (WGS) entry which is preliminary data.</text>
</comment>
<gene>
    <name evidence="2" type="ORF">Agub_g12201</name>
</gene>
<dbReference type="AlphaFoldDB" id="A0AAD3HQG7"/>
<dbReference type="EMBL" id="BMAR01000035">
    <property type="protein sequence ID" value="GFR50059.1"/>
    <property type="molecule type" value="Genomic_DNA"/>
</dbReference>
<evidence type="ECO:0000256" key="1">
    <source>
        <dbReference type="SAM" id="MobiDB-lite"/>
    </source>
</evidence>
<accession>A0AAD3HQG7</accession>
<proteinExistence type="predicted"/>
<dbReference type="Proteomes" id="UP001054857">
    <property type="component" value="Unassembled WGS sequence"/>
</dbReference>
<sequence>RPLLTGARIKITRSFLIGGAPREHTAASSGTRSNDYNSSTHQHQHQQDKPDDPAASPSASPATAAAAAAAGAAGRVRRSLAASWAELPLLDVGVGVNLD</sequence>
<organism evidence="2 3">
    <name type="scientific">Astrephomene gubernaculifera</name>
    <dbReference type="NCBI Taxonomy" id="47775"/>
    <lineage>
        <taxon>Eukaryota</taxon>
        <taxon>Viridiplantae</taxon>
        <taxon>Chlorophyta</taxon>
        <taxon>core chlorophytes</taxon>
        <taxon>Chlorophyceae</taxon>
        <taxon>CS clade</taxon>
        <taxon>Chlamydomonadales</taxon>
        <taxon>Astrephomenaceae</taxon>
        <taxon>Astrephomene</taxon>
    </lineage>
</organism>
<feature type="region of interest" description="Disordered" evidence="1">
    <location>
        <begin position="20"/>
        <end position="71"/>
    </location>
</feature>
<protein>
    <submittedName>
        <fullName evidence="2">Uncharacterized protein</fullName>
    </submittedName>
</protein>